<evidence type="ECO:0000313" key="2">
    <source>
        <dbReference type="EMBL" id="KAF3332164.1"/>
    </source>
</evidence>
<protein>
    <recommendedName>
        <fullName evidence="1">KIB1-4 beta-propeller domain-containing protein</fullName>
    </recommendedName>
</protein>
<dbReference type="InterPro" id="IPR005174">
    <property type="entry name" value="KIB1-4_b-propeller"/>
</dbReference>
<dbReference type="InterPro" id="IPR050942">
    <property type="entry name" value="F-box_BR-signaling"/>
</dbReference>
<comment type="caution">
    <text evidence="2">The sequence shown here is derived from an EMBL/GenBank/DDBJ whole genome shotgun (WGS) entry which is preliminary data.</text>
</comment>
<dbReference type="OrthoDB" id="642536at2759"/>
<reference evidence="2" key="1">
    <citation type="submission" date="2020-01" db="EMBL/GenBank/DDBJ databases">
        <title>Genome sequence of Kobresia littledalei, the first chromosome-level genome in the family Cyperaceae.</title>
        <authorList>
            <person name="Qu G."/>
        </authorList>
    </citation>
    <scope>NUCLEOTIDE SEQUENCE</scope>
    <source>
        <strain evidence="2">C.B.Clarke</strain>
        <tissue evidence="2">Leaf</tissue>
    </source>
</reference>
<proteinExistence type="predicted"/>
<dbReference type="AlphaFoldDB" id="A0A833RAL9"/>
<dbReference type="EMBL" id="SWLB01000012">
    <property type="protein sequence ID" value="KAF3332164.1"/>
    <property type="molecule type" value="Genomic_DNA"/>
</dbReference>
<keyword evidence="3" id="KW-1185">Reference proteome</keyword>
<name>A0A833RAL9_9POAL</name>
<feature type="domain" description="KIB1-4 beta-propeller" evidence="1">
    <location>
        <begin position="48"/>
        <end position="111"/>
    </location>
</feature>
<dbReference type="PANTHER" id="PTHR44259">
    <property type="entry name" value="OS07G0183000 PROTEIN-RELATED"/>
    <property type="match status" value="1"/>
</dbReference>
<evidence type="ECO:0000313" key="3">
    <source>
        <dbReference type="Proteomes" id="UP000623129"/>
    </source>
</evidence>
<organism evidence="2 3">
    <name type="scientific">Carex littledalei</name>
    <dbReference type="NCBI Taxonomy" id="544730"/>
    <lineage>
        <taxon>Eukaryota</taxon>
        <taxon>Viridiplantae</taxon>
        <taxon>Streptophyta</taxon>
        <taxon>Embryophyta</taxon>
        <taxon>Tracheophyta</taxon>
        <taxon>Spermatophyta</taxon>
        <taxon>Magnoliopsida</taxon>
        <taxon>Liliopsida</taxon>
        <taxon>Poales</taxon>
        <taxon>Cyperaceae</taxon>
        <taxon>Cyperoideae</taxon>
        <taxon>Cariceae</taxon>
        <taxon>Carex</taxon>
        <taxon>Carex subgen. Euthyceras</taxon>
    </lineage>
</organism>
<gene>
    <name evidence="2" type="ORF">FCM35_KLT03570</name>
</gene>
<dbReference type="Pfam" id="PF03478">
    <property type="entry name" value="Beta-prop_KIB1-4"/>
    <property type="match status" value="1"/>
</dbReference>
<dbReference type="Proteomes" id="UP000623129">
    <property type="component" value="Unassembled WGS sequence"/>
</dbReference>
<sequence>MEDLSSAIPDWAHLPLAMKPHHLPLQLPWLMIPYSISRCTVDDGFRLFYDLWEAKIRKISLPDTIGYACCASYRGWLLLVASGGTELFLLNPLTRARVQLPPFNIPVKDISDDKLHHMVALLSLTNAVSLPDAAYNNGIFYLYYEGEIMAFYNLNEHKVLGTYFFEPELRSVSKFFLVGKSGFYMVVVHPTAVEYRGRQEALEATRKPPKQKIELYQVIDEEGQMDVKRIADTSDTTIFYGDNYHYLTVNTDE</sequence>
<evidence type="ECO:0000259" key="1">
    <source>
        <dbReference type="Pfam" id="PF03478"/>
    </source>
</evidence>
<accession>A0A833RAL9</accession>